<dbReference type="InterPro" id="IPR001128">
    <property type="entry name" value="Cyt_P450"/>
</dbReference>
<dbReference type="PANTHER" id="PTHR24301">
    <property type="entry name" value="THROMBOXANE-A SYNTHASE"/>
    <property type="match status" value="1"/>
</dbReference>
<dbReference type="PRINTS" id="PR00463">
    <property type="entry name" value="EP450I"/>
</dbReference>
<keyword evidence="1 2" id="KW-0479">Metal-binding</keyword>
<dbReference type="PRINTS" id="PR00385">
    <property type="entry name" value="P450"/>
</dbReference>
<dbReference type="GO" id="GO:0016705">
    <property type="term" value="F:oxidoreductase activity, acting on paired donors, with incorporation or reduction of molecular oxygen"/>
    <property type="evidence" value="ECO:0007669"/>
    <property type="project" value="InterPro"/>
</dbReference>
<feature type="transmembrane region" description="Helical" evidence="3">
    <location>
        <begin position="71"/>
        <end position="93"/>
    </location>
</feature>
<dbReference type="GO" id="GO:0020037">
    <property type="term" value="F:heme binding"/>
    <property type="evidence" value="ECO:0007669"/>
    <property type="project" value="InterPro"/>
</dbReference>
<evidence type="ECO:0000256" key="3">
    <source>
        <dbReference type="SAM" id="Phobius"/>
    </source>
</evidence>
<dbReference type="Gene3D" id="1.10.630.10">
    <property type="entry name" value="Cytochrome P450"/>
    <property type="match status" value="1"/>
</dbReference>
<gene>
    <name evidence="4" type="ORF">COCSUDRAFT_39702</name>
</gene>
<accession>I0Z7Q5</accession>
<dbReference type="STRING" id="574566.I0Z7Q5"/>
<comment type="similarity">
    <text evidence="2">Belongs to the cytochrome P450 family.</text>
</comment>
<keyword evidence="3" id="KW-0472">Membrane</keyword>
<dbReference type="GO" id="GO:0005506">
    <property type="term" value="F:iron ion binding"/>
    <property type="evidence" value="ECO:0007669"/>
    <property type="project" value="InterPro"/>
</dbReference>
<name>I0Z7Q5_COCSC</name>
<evidence type="ECO:0000256" key="1">
    <source>
        <dbReference type="PIRSR" id="PIRSR602401-1"/>
    </source>
</evidence>
<keyword evidence="3" id="KW-1133">Transmembrane helix</keyword>
<dbReference type="SUPFAM" id="SSF48264">
    <property type="entry name" value="Cytochrome P450"/>
    <property type="match status" value="1"/>
</dbReference>
<evidence type="ECO:0000313" key="4">
    <source>
        <dbReference type="EMBL" id="EIE26674.1"/>
    </source>
</evidence>
<comment type="caution">
    <text evidence="4">The sequence shown here is derived from an EMBL/GenBank/DDBJ whole genome shotgun (WGS) entry which is preliminary data.</text>
</comment>
<dbReference type="InterPro" id="IPR036396">
    <property type="entry name" value="Cyt_P450_sf"/>
</dbReference>
<keyword evidence="2" id="KW-0503">Monooxygenase</keyword>
<keyword evidence="5" id="KW-1185">Reference proteome</keyword>
<evidence type="ECO:0000313" key="5">
    <source>
        <dbReference type="Proteomes" id="UP000007264"/>
    </source>
</evidence>
<sequence>MNEATDVLLLKLAAAAKENRVVDLYTLIGSMTLQVVGTTAFGVEFNTQELDSTDTKLGEEQQQTAQRLRDAVAFIFSVSVFNFSAYSPFIFLFPFMAPLLRVLAATFPDKGLLKMKRSREIIIEEVAALIRQRRLALNEEVNGEKQGGARGLREDTLGVRKGVAPGSFLDLLAFVLMLAGYETTAAALSFTLYLLAANPDKQQLLVDEVDSFGRDRKPSLEDLESLPFLDACLKEGLRLYPPAPTHIREAARDTEIGGYRVRKGQWLGCAVWSMHRNPKYWKDPERFLPERFIEGAAEHEEGVYKKWFPFGDGIRACIGARFALMEAKVTLVRMYQRFTFELEPGQVPLKIRNNITISPENGVLVRTIPRPATLQREP</sequence>
<dbReference type="InterPro" id="IPR002401">
    <property type="entry name" value="Cyt_P450_E_grp-I"/>
</dbReference>
<organism evidence="4 5">
    <name type="scientific">Coccomyxa subellipsoidea (strain C-169)</name>
    <name type="common">Green microalga</name>
    <dbReference type="NCBI Taxonomy" id="574566"/>
    <lineage>
        <taxon>Eukaryota</taxon>
        <taxon>Viridiplantae</taxon>
        <taxon>Chlorophyta</taxon>
        <taxon>core chlorophytes</taxon>
        <taxon>Trebouxiophyceae</taxon>
        <taxon>Trebouxiophyceae incertae sedis</taxon>
        <taxon>Coccomyxaceae</taxon>
        <taxon>Coccomyxa</taxon>
        <taxon>Coccomyxa subellipsoidea</taxon>
    </lineage>
</organism>
<keyword evidence="2" id="KW-0560">Oxidoreductase</keyword>
<dbReference type="GO" id="GO:0004497">
    <property type="term" value="F:monooxygenase activity"/>
    <property type="evidence" value="ECO:0007669"/>
    <property type="project" value="UniProtKB-KW"/>
</dbReference>
<keyword evidence="1 2" id="KW-0408">Iron</keyword>
<keyword evidence="3" id="KW-0812">Transmembrane</keyword>
<dbReference type="EMBL" id="AGSI01000002">
    <property type="protein sequence ID" value="EIE26674.1"/>
    <property type="molecule type" value="Genomic_DNA"/>
</dbReference>
<reference evidence="4 5" key="1">
    <citation type="journal article" date="2012" name="Genome Biol.">
        <title>The genome of the polar eukaryotic microalga coccomyxa subellipsoidea reveals traits of cold adaptation.</title>
        <authorList>
            <person name="Blanc G."/>
            <person name="Agarkova I."/>
            <person name="Grimwood J."/>
            <person name="Kuo A."/>
            <person name="Brueggeman A."/>
            <person name="Dunigan D."/>
            <person name="Gurnon J."/>
            <person name="Ladunga I."/>
            <person name="Lindquist E."/>
            <person name="Lucas S."/>
            <person name="Pangilinan J."/>
            <person name="Proschold T."/>
            <person name="Salamov A."/>
            <person name="Schmutz J."/>
            <person name="Weeks D."/>
            <person name="Yamada T."/>
            <person name="Claverie J.M."/>
            <person name="Grigoriev I."/>
            <person name="Van Etten J."/>
            <person name="Lomsadze A."/>
            <person name="Borodovsky M."/>
        </authorList>
    </citation>
    <scope>NUCLEOTIDE SEQUENCE [LARGE SCALE GENOMIC DNA]</scope>
    <source>
        <strain evidence="4 5">C-169</strain>
    </source>
</reference>
<proteinExistence type="inferred from homology"/>
<dbReference type="AlphaFoldDB" id="I0Z7Q5"/>
<dbReference type="PROSITE" id="PS00086">
    <property type="entry name" value="CYTOCHROME_P450"/>
    <property type="match status" value="1"/>
</dbReference>
<dbReference type="eggNOG" id="KOG0158">
    <property type="taxonomic scope" value="Eukaryota"/>
</dbReference>
<feature type="binding site" description="axial binding residue" evidence="1">
    <location>
        <position position="317"/>
    </location>
    <ligand>
        <name>heme</name>
        <dbReference type="ChEBI" id="CHEBI:30413"/>
    </ligand>
    <ligandPart>
        <name>Fe</name>
        <dbReference type="ChEBI" id="CHEBI:18248"/>
    </ligandPart>
</feature>
<dbReference type="PANTHER" id="PTHR24301:SF2">
    <property type="entry name" value="THROMBOXANE-A SYNTHASE"/>
    <property type="match status" value="1"/>
</dbReference>
<keyword evidence="1 2" id="KW-0349">Heme</keyword>
<dbReference type="RefSeq" id="XP_005651218.1">
    <property type="nucleotide sequence ID" value="XM_005651161.1"/>
</dbReference>
<dbReference type="GeneID" id="17044684"/>
<dbReference type="OrthoDB" id="507451at2759"/>
<dbReference type="KEGG" id="csl:COCSUDRAFT_39702"/>
<dbReference type="InterPro" id="IPR017972">
    <property type="entry name" value="Cyt_P450_CS"/>
</dbReference>
<dbReference type="Pfam" id="PF00067">
    <property type="entry name" value="p450"/>
    <property type="match status" value="1"/>
</dbReference>
<evidence type="ECO:0000256" key="2">
    <source>
        <dbReference type="RuleBase" id="RU000461"/>
    </source>
</evidence>
<dbReference type="Proteomes" id="UP000007264">
    <property type="component" value="Unassembled WGS sequence"/>
</dbReference>
<comment type="cofactor">
    <cofactor evidence="1">
        <name>heme</name>
        <dbReference type="ChEBI" id="CHEBI:30413"/>
    </cofactor>
</comment>
<protein>
    <submittedName>
        <fullName evidence="4">Cytochrome P450</fullName>
    </submittedName>
</protein>